<dbReference type="PANTHER" id="PTHR43876:SF7">
    <property type="entry name" value="UBIQUINONE BIOSYNTHESIS MONOOXYGENASE COQ6, MITOCHONDRIAL"/>
    <property type="match status" value="1"/>
</dbReference>
<evidence type="ECO:0000256" key="6">
    <source>
        <dbReference type="ARBA" id="ARBA00023002"/>
    </source>
</evidence>
<evidence type="ECO:0000256" key="2">
    <source>
        <dbReference type="ARBA" id="ARBA00004749"/>
    </source>
</evidence>
<sequence>MNTPQPFDAVIFGGSYMGLTLALFLAKLDLKIAVVEKQNLNLAKKNNEPSRLLAIAKASMDIYKKYYIDDLFESEAEPITFIRVLEEGTTAYLDFNPQELGLNKFGIMIEEHVLLERLYNKAINTPNISLFYNLEADNIIAEKHKSQIKFKDGQEFTASLIVGCDGRNSWVRRFSGIGVQNFDYKQSAIVCDISHTHNHEGAAIEKFMPEGPFAILPKVGGYSSAVVWTCESKHAAAIAELDKETIAEIIAKKFGDYLGELKVTGDIKFFPLKLISAKNYIAPRLALAGDAAHGIHPIAGQGLNLGIRDASELAELIEQNLELGLDIGSELMLKEYERTRKVDNNVMIEATHHLNLLFSNNIKPLKLIRGIGLKTINKIPTIKKMFMKYAMGLI</sequence>
<dbReference type="InterPro" id="IPR010971">
    <property type="entry name" value="UbiH/COQ6"/>
</dbReference>
<dbReference type="Pfam" id="PF01494">
    <property type="entry name" value="FAD_binding_3"/>
    <property type="match status" value="1"/>
</dbReference>
<dbReference type="STRING" id="86105.NF27_DP01920"/>
<gene>
    <name evidence="10" type="ORF">NF27_DP01920</name>
</gene>
<evidence type="ECO:0000256" key="8">
    <source>
        <dbReference type="SAM" id="Phobius"/>
    </source>
</evidence>
<dbReference type="InterPro" id="IPR002938">
    <property type="entry name" value="FAD-bd"/>
</dbReference>
<keyword evidence="5" id="KW-0274">FAD</keyword>
<organism evidence="10 11">
    <name type="scientific">Candidatus Jidaibacter acanthamoebae</name>
    <dbReference type="NCBI Taxonomy" id="86105"/>
    <lineage>
        <taxon>Bacteria</taxon>
        <taxon>Pseudomonadati</taxon>
        <taxon>Pseudomonadota</taxon>
        <taxon>Alphaproteobacteria</taxon>
        <taxon>Rickettsiales</taxon>
        <taxon>Candidatus Midichloriaceae</taxon>
        <taxon>Candidatus Jidaibacter</taxon>
    </lineage>
</organism>
<dbReference type="InterPro" id="IPR018168">
    <property type="entry name" value="Ubi_Hdrlase_CS"/>
</dbReference>
<keyword evidence="4" id="KW-0285">Flavoprotein</keyword>
<dbReference type="GO" id="GO:0110142">
    <property type="term" value="C:ubiquinone biosynthesis complex"/>
    <property type="evidence" value="ECO:0007669"/>
    <property type="project" value="UniProtKB-ARBA"/>
</dbReference>
<dbReference type="EMBL" id="JSWE01000092">
    <property type="protein sequence ID" value="KIE05648.1"/>
    <property type="molecule type" value="Genomic_DNA"/>
</dbReference>
<accession>A0A0C1QNL9</accession>
<protein>
    <recommendedName>
        <fullName evidence="9">FAD-binding domain-containing protein</fullName>
    </recommendedName>
</protein>
<keyword evidence="11" id="KW-1185">Reference proteome</keyword>
<dbReference type="GO" id="GO:0006744">
    <property type="term" value="P:ubiquinone biosynthetic process"/>
    <property type="evidence" value="ECO:0007669"/>
    <property type="project" value="UniProtKB-UniPathway"/>
</dbReference>
<feature type="domain" description="FAD-binding" evidence="9">
    <location>
        <begin position="8"/>
        <end position="340"/>
    </location>
</feature>
<evidence type="ECO:0000256" key="3">
    <source>
        <dbReference type="ARBA" id="ARBA00005349"/>
    </source>
</evidence>
<keyword evidence="8" id="KW-0812">Transmembrane</keyword>
<dbReference type="Proteomes" id="UP000031258">
    <property type="component" value="Unassembled WGS sequence"/>
</dbReference>
<evidence type="ECO:0000256" key="4">
    <source>
        <dbReference type="ARBA" id="ARBA00022630"/>
    </source>
</evidence>
<comment type="cofactor">
    <cofactor evidence="1">
        <name>FAD</name>
        <dbReference type="ChEBI" id="CHEBI:57692"/>
    </cofactor>
</comment>
<dbReference type="Gene3D" id="3.50.50.60">
    <property type="entry name" value="FAD/NAD(P)-binding domain"/>
    <property type="match status" value="2"/>
</dbReference>
<comment type="caution">
    <text evidence="10">The sequence shown here is derived from an EMBL/GenBank/DDBJ whole genome shotgun (WGS) entry which is preliminary data.</text>
</comment>
<keyword evidence="6" id="KW-0560">Oxidoreductase</keyword>
<dbReference type="RefSeq" id="WP_053332557.1">
    <property type="nucleotide sequence ID" value="NZ_JSWE01000092.1"/>
</dbReference>
<dbReference type="PRINTS" id="PR00420">
    <property type="entry name" value="RNGMNOXGNASE"/>
</dbReference>
<evidence type="ECO:0000313" key="11">
    <source>
        <dbReference type="Proteomes" id="UP000031258"/>
    </source>
</evidence>
<dbReference type="GO" id="GO:0071949">
    <property type="term" value="F:FAD binding"/>
    <property type="evidence" value="ECO:0007669"/>
    <property type="project" value="InterPro"/>
</dbReference>
<evidence type="ECO:0000256" key="5">
    <source>
        <dbReference type="ARBA" id="ARBA00022827"/>
    </source>
</evidence>
<dbReference type="PROSITE" id="PS01304">
    <property type="entry name" value="UBIH"/>
    <property type="match status" value="1"/>
</dbReference>
<dbReference type="InterPro" id="IPR051205">
    <property type="entry name" value="UbiH/COQ6_monooxygenase"/>
</dbReference>
<comment type="pathway">
    <text evidence="2">Cofactor biosynthesis; ubiquinone biosynthesis.</text>
</comment>
<evidence type="ECO:0000313" key="10">
    <source>
        <dbReference type="EMBL" id="KIE05648.1"/>
    </source>
</evidence>
<dbReference type="NCBIfam" id="TIGR01988">
    <property type="entry name" value="Ubi-OHases"/>
    <property type="match status" value="1"/>
</dbReference>
<evidence type="ECO:0000256" key="7">
    <source>
        <dbReference type="ARBA" id="ARBA00023033"/>
    </source>
</evidence>
<dbReference type="GO" id="GO:0016705">
    <property type="term" value="F:oxidoreductase activity, acting on paired donors, with incorporation or reduction of molecular oxygen"/>
    <property type="evidence" value="ECO:0007669"/>
    <property type="project" value="InterPro"/>
</dbReference>
<dbReference type="GO" id="GO:0004497">
    <property type="term" value="F:monooxygenase activity"/>
    <property type="evidence" value="ECO:0007669"/>
    <property type="project" value="UniProtKB-KW"/>
</dbReference>
<feature type="transmembrane region" description="Helical" evidence="8">
    <location>
        <begin position="6"/>
        <end position="26"/>
    </location>
</feature>
<keyword evidence="8" id="KW-1133">Transmembrane helix</keyword>
<keyword evidence="7" id="KW-0503">Monooxygenase</keyword>
<name>A0A0C1QNL9_9RICK</name>
<evidence type="ECO:0000259" key="9">
    <source>
        <dbReference type="Pfam" id="PF01494"/>
    </source>
</evidence>
<keyword evidence="8" id="KW-0472">Membrane</keyword>
<evidence type="ECO:0000256" key="1">
    <source>
        <dbReference type="ARBA" id="ARBA00001974"/>
    </source>
</evidence>
<dbReference type="PANTHER" id="PTHR43876">
    <property type="entry name" value="UBIQUINONE BIOSYNTHESIS MONOOXYGENASE COQ6, MITOCHONDRIAL"/>
    <property type="match status" value="1"/>
</dbReference>
<dbReference type="UniPathway" id="UPA00232"/>
<dbReference type="FunFam" id="3.50.50.60:FF:000021">
    <property type="entry name" value="Ubiquinone biosynthesis monooxygenase COQ6"/>
    <property type="match status" value="1"/>
</dbReference>
<dbReference type="InterPro" id="IPR036188">
    <property type="entry name" value="FAD/NAD-bd_sf"/>
</dbReference>
<comment type="similarity">
    <text evidence="3">Belongs to the UbiH/COQ6 family.</text>
</comment>
<dbReference type="AlphaFoldDB" id="A0A0C1QNL9"/>
<reference evidence="10 11" key="1">
    <citation type="submission" date="2014-11" db="EMBL/GenBank/DDBJ databases">
        <title>A Rickettsiales Symbiont of Amoebae With Ancient Features.</title>
        <authorList>
            <person name="Schulz F."/>
            <person name="Martijn J."/>
            <person name="Wascher F."/>
            <person name="Kostanjsek R."/>
            <person name="Ettema T.J."/>
            <person name="Horn M."/>
        </authorList>
    </citation>
    <scope>NUCLEOTIDE SEQUENCE [LARGE SCALE GENOMIC DNA]</scope>
    <source>
        <strain evidence="10 11">UWC36</strain>
    </source>
</reference>
<proteinExistence type="inferred from homology"/>
<dbReference type="SUPFAM" id="SSF51905">
    <property type="entry name" value="FAD/NAD(P)-binding domain"/>
    <property type="match status" value="1"/>
</dbReference>
<dbReference type="OrthoDB" id="9796623at2"/>